<evidence type="ECO:0000256" key="1">
    <source>
        <dbReference type="SAM" id="SignalP"/>
    </source>
</evidence>
<organism evidence="2 3">
    <name type="scientific">Massilia terrae</name>
    <dbReference type="NCBI Taxonomy" id="1811224"/>
    <lineage>
        <taxon>Bacteria</taxon>
        <taxon>Pseudomonadati</taxon>
        <taxon>Pseudomonadota</taxon>
        <taxon>Betaproteobacteria</taxon>
        <taxon>Burkholderiales</taxon>
        <taxon>Oxalobacteraceae</taxon>
        <taxon>Telluria group</taxon>
        <taxon>Massilia</taxon>
    </lineage>
</organism>
<proteinExistence type="predicted"/>
<accession>A0ABT2D155</accession>
<gene>
    <name evidence="2" type="ORF">NX778_17965</name>
</gene>
<evidence type="ECO:0008006" key="4">
    <source>
        <dbReference type="Google" id="ProtNLM"/>
    </source>
</evidence>
<feature type="signal peptide" evidence="1">
    <location>
        <begin position="1"/>
        <end position="19"/>
    </location>
</feature>
<dbReference type="RefSeq" id="WP_258813154.1">
    <property type="nucleotide sequence ID" value="NZ_JANUGU010000006.1"/>
</dbReference>
<name>A0ABT2D155_9BURK</name>
<comment type="caution">
    <text evidence="2">The sequence shown here is derived from an EMBL/GenBank/DDBJ whole genome shotgun (WGS) entry which is preliminary data.</text>
</comment>
<evidence type="ECO:0000313" key="2">
    <source>
        <dbReference type="EMBL" id="MCS0659962.1"/>
    </source>
</evidence>
<keyword evidence="3" id="KW-1185">Reference proteome</keyword>
<sequence>MKIKSLLATMILACLAACAGPAPMPAGVTMINPVRLQSLIEAEPMQTSPTGTGTLRATLAVRNRSKAKLMIEGRAIFEGARGQENPTGWQHVFIERDSQAMLQFSSLGTDARSARIELREAQQ</sequence>
<keyword evidence="1" id="KW-0732">Signal</keyword>
<dbReference type="Proteomes" id="UP001204621">
    <property type="component" value="Unassembled WGS sequence"/>
</dbReference>
<feature type="chain" id="PRO_5047371906" description="Lipoprotein" evidence="1">
    <location>
        <begin position="20"/>
        <end position="123"/>
    </location>
</feature>
<evidence type="ECO:0000313" key="3">
    <source>
        <dbReference type="Proteomes" id="UP001204621"/>
    </source>
</evidence>
<reference evidence="2 3" key="1">
    <citation type="submission" date="2022-08" db="EMBL/GenBank/DDBJ databases">
        <title>Reclassification of Massilia species as members of the genera Telluria, Duganella, Pseudoduganella, Mokoshia gen. nov. and Zemynaea gen. nov. using orthogonal and non-orthogonal genome-based approaches.</title>
        <authorList>
            <person name="Bowman J.P."/>
        </authorList>
    </citation>
    <scope>NUCLEOTIDE SEQUENCE [LARGE SCALE GENOMIC DNA]</scope>
    <source>
        <strain evidence="2 3">JCM 31606</strain>
    </source>
</reference>
<dbReference type="EMBL" id="JANUGU010000006">
    <property type="protein sequence ID" value="MCS0659962.1"/>
    <property type="molecule type" value="Genomic_DNA"/>
</dbReference>
<protein>
    <recommendedName>
        <fullName evidence="4">Lipoprotein</fullName>
    </recommendedName>
</protein>